<dbReference type="Gene3D" id="1.20.1640.10">
    <property type="entry name" value="Multidrug efflux transporter AcrB transmembrane domain"/>
    <property type="match status" value="2"/>
</dbReference>
<dbReference type="Pfam" id="PF03176">
    <property type="entry name" value="MMPL"/>
    <property type="match status" value="1"/>
</dbReference>
<feature type="transmembrane region" description="Helical" evidence="6">
    <location>
        <begin position="739"/>
        <end position="759"/>
    </location>
</feature>
<feature type="transmembrane region" description="Helical" evidence="6">
    <location>
        <begin position="377"/>
        <end position="396"/>
    </location>
</feature>
<feature type="transmembrane region" description="Helical" evidence="6">
    <location>
        <begin position="416"/>
        <end position="443"/>
    </location>
</feature>
<keyword evidence="5 6" id="KW-0472">Membrane</keyword>
<comment type="subcellular location">
    <subcellularLocation>
        <location evidence="1">Cell membrane</location>
        <topology evidence="1">Multi-pass membrane protein</topology>
    </subcellularLocation>
</comment>
<dbReference type="SUPFAM" id="SSF82866">
    <property type="entry name" value="Multidrug efflux transporter AcrB transmembrane domain"/>
    <property type="match status" value="2"/>
</dbReference>
<feature type="transmembrane region" description="Helical" evidence="6">
    <location>
        <begin position="765"/>
        <end position="786"/>
    </location>
</feature>
<evidence type="ECO:0000313" key="9">
    <source>
        <dbReference type="Proteomes" id="UP000002588"/>
    </source>
</evidence>
<evidence type="ECO:0000256" key="2">
    <source>
        <dbReference type="ARBA" id="ARBA00022475"/>
    </source>
</evidence>
<dbReference type="PANTHER" id="PTHR33406:SF13">
    <property type="entry name" value="MEMBRANE PROTEIN YDFJ"/>
    <property type="match status" value="1"/>
</dbReference>
<dbReference type="STRING" id="62928.azo0256"/>
<feature type="transmembrane region" description="Helical" evidence="6">
    <location>
        <begin position="706"/>
        <end position="727"/>
    </location>
</feature>
<keyword evidence="2" id="KW-1003">Cell membrane</keyword>
<evidence type="ECO:0000256" key="6">
    <source>
        <dbReference type="SAM" id="Phobius"/>
    </source>
</evidence>
<gene>
    <name evidence="8" type="ordered locus">azo0256</name>
</gene>
<evidence type="ECO:0000259" key="7">
    <source>
        <dbReference type="Pfam" id="PF03176"/>
    </source>
</evidence>
<feature type="domain" description="Membrane transport protein MMPL" evidence="7">
    <location>
        <begin position="164"/>
        <end position="400"/>
    </location>
</feature>
<evidence type="ECO:0000256" key="3">
    <source>
        <dbReference type="ARBA" id="ARBA00022692"/>
    </source>
</evidence>
<proteinExistence type="predicted"/>
<feature type="transmembrane region" description="Helical" evidence="6">
    <location>
        <begin position="305"/>
        <end position="326"/>
    </location>
</feature>
<name>A1K218_AZOSB</name>
<keyword evidence="4 6" id="KW-1133">Transmembrane helix</keyword>
<dbReference type="PANTHER" id="PTHR33406">
    <property type="entry name" value="MEMBRANE PROTEIN MJ1562-RELATED"/>
    <property type="match status" value="1"/>
</dbReference>
<evidence type="ECO:0000313" key="8">
    <source>
        <dbReference type="EMBL" id="CAL92873.1"/>
    </source>
</evidence>
<dbReference type="KEGG" id="azo:azo0256"/>
<feature type="transmembrane region" description="Helical" evidence="6">
    <location>
        <begin position="278"/>
        <end position="299"/>
    </location>
</feature>
<feature type="transmembrane region" description="Helical" evidence="6">
    <location>
        <begin position="680"/>
        <end position="700"/>
    </location>
</feature>
<dbReference type="Proteomes" id="UP000002588">
    <property type="component" value="Chromosome"/>
</dbReference>
<dbReference type="EMBL" id="AM406670">
    <property type="protein sequence ID" value="CAL92873.1"/>
    <property type="molecule type" value="Genomic_DNA"/>
</dbReference>
<reference evidence="8 9" key="1">
    <citation type="journal article" date="2006" name="Nat. Biotechnol.">
        <title>Complete genome of the mutualistic, N2-fixing grass endophyte Azoarcus sp. strain BH72.</title>
        <authorList>
            <person name="Krause A."/>
            <person name="Ramakumar A."/>
            <person name="Bartels D."/>
            <person name="Battistoni F."/>
            <person name="Bekel T."/>
            <person name="Boch J."/>
            <person name="Boehm M."/>
            <person name="Friedrich F."/>
            <person name="Hurek T."/>
            <person name="Krause L."/>
            <person name="Linke B."/>
            <person name="McHardy A.C."/>
            <person name="Sarkar A."/>
            <person name="Schneiker S."/>
            <person name="Syed A.A."/>
            <person name="Thauer R."/>
            <person name="Vorhoelter F.-J."/>
            <person name="Weidner S."/>
            <person name="Puehler A."/>
            <person name="Reinhold-Hurek B."/>
            <person name="Kaiser O."/>
            <person name="Goesmann A."/>
        </authorList>
    </citation>
    <scope>NUCLEOTIDE SEQUENCE [LARGE SCALE GENOMIC DNA]</scope>
    <source>
        <strain evidence="8 9">BH72</strain>
    </source>
</reference>
<keyword evidence="3 6" id="KW-0812">Transmembrane</keyword>
<dbReference type="InterPro" id="IPR004869">
    <property type="entry name" value="MMPL_dom"/>
</dbReference>
<evidence type="ECO:0000256" key="1">
    <source>
        <dbReference type="ARBA" id="ARBA00004651"/>
    </source>
</evidence>
<protein>
    <submittedName>
        <fullName evidence="8">Conserved hypothetical membrane protein</fullName>
    </submittedName>
</protein>
<dbReference type="eggNOG" id="COG4258">
    <property type="taxonomic scope" value="Bacteria"/>
</dbReference>
<feature type="transmembrane region" description="Helical" evidence="6">
    <location>
        <begin position="255"/>
        <end position="271"/>
    </location>
</feature>
<feature type="transmembrane region" description="Helical" evidence="6">
    <location>
        <begin position="655"/>
        <end position="673"/>
    </location>
</feature>
<dbReference type="HOGENOM" id="CLU_017576_1_0_4"/>
<evidence type="ECO:0000256" key="5">
    <source>
        <dbReference type="ARBA" id="ARBA00023136"/>
    </source>
</evidence>
<accession>A1K218</accession>
<dbReference type="RefSeq" id="WP_011763991.1">
    <property type="nucleotide sequence ID" value="NC_008702.1"/>
</dbReference>
<keyword evidence="9" id="KW-1185">Reference proteome</keyword>
<dbReference type="InterPro" id="IPR050545">
    <property type="entry name" value="Mycobact_MmpL"/>
</dbReference>
<organism evidence="8 9">
    <name type="scientific">Azoarcus sp. (strain BH72)</name>
    <dbReference type="NCBI Taxonomy" id="418699"/>
    <lineage>
        <taxon>Bacteria</taxon>
        <taxon>Pseudomonadati</taxon>
        <taxon>Pseudomonadota</taxon>
        <taxon>Betaproteobacteria</taxon>
        <taxon>Rhodocyclales</taxon>
        <taxon>Zoogloeaceae</taxon>
        <taxon>Azoarcus</taxon>
    </lineage>
</organism>
<evidence type="ECO:0000256" key="4">
    <source>
        <dbReference type="ARBA" id="ARBA00022989"/>
    </source>
</evidence>
<dbReference type="AlphaFoldDB" id="A1K218"/>
<feature type="transmembrane region" description="Helical" evidence="6">
    <location>
        <begin position="347"/>
        <end position="371"/>
    </location>
</feature>
<dbReference type="GO" id="GO:0005886">
    <property type="term" value="C:plasma membrane"/>
    <property type="evidence" value="ECO:0007669"/>
    <property type="project" value="UniProtKB-SubCell"/>
</dbReference>
<sequence>MSRRPRLAALTIWLAVMAVLALIIARSQFTADMSVFLPRNPTPEQRLLVDQLRDGMVSRLILVGISGGNAETRGRVSQAMAAALHGDARFVSVNNGESGALQEEQRWLFDNRYLLSPAVTPARFSTDGLRAALTDTLNLLASPAGMLVKPLVTRDPTGELMQLLQRLDPGTQPARDPAHGVWITRDGETALMLALTRAAGSDIDAQEAAMGALQREFETARGSAAAATPLRLEMTGPGVFAVESRATIKREVERIAVLGAVLTVGFLLAVYRSLTVLLLGMLPVVTGTLAGVAAVSLGFGVVHGLTLGFGTTLIGEAVDYAIYLFVRAGRGPGTAAEDDDPDEGRDGFWATIRLGLLTSVAGFAALFASGFPGLAQLGLYSIAGLIAAVLVTRYLLPTLLPADFRLRDVRPLGLRLAALANAAGRLPWLVVALAAGAAAVLALRHDGLWNSELLALSPVPMRQQELDMRLRTEMGAPDVRYLVVVDGADTETTLRAVEALAPRLDALQADGVIAGWDAPTRYLPSLATQAARRAALPAREELAARLHAATAGLPLRAERLTPFLDEIDAARQRPPLTPESMAGSSLGLAVQAMLIHTEGGVRALLPLRAPEDGTDLIDAGRVRAALAGAGDGSAPLFLDLKQESDALYANYLREAIRLALGGVAAVVVLLLVFLRSPRQVLRVVTPLAAAVLVVTAGLALAGKQLILLHLVGMLLIVAVGSNYTLFFNRADGRMAAPRTLASLFFANCTTVCAFGLLAFSEVPVLQAIGITVGPGAVLALVFSAMLGSRGDARAALPAPACGR</sequence>